<dbReference type="PROSITE" id="PS50106">
    <property type="entry name" value="PDZ"/>
    <property type="match status" value="1"/>
</dbReference>
<evidence type="ECO:0000313" key="9">
    <source>
        <dbReference type="EMBL" id="MBP2295226.1"/>
    </source>
</evidence>
<dbReference type="RefSeq" id="WP_209769643.1">
    <property type="nucleotide sequence ID" value="NZ_JAGINP010000020.1"/>
</dbReference>
<name>A0ABS4SRN4_9PROT</name>
<dbReference type="CDD" id="cd07560">
    <property type="entry name" value="Peptidase_S41_CPP"/>
    <property type="match status" value="1"/>
</dbReference>
<protein>
    <submittedName>
        <fullName evidence="9">Carboxyl-terminal processing protease</fullName>
        <ecNumber evidence="9">3.4.21.102</ecNumber>
    </submittedName>
</protein>
<evidence type="ECO:0000313" key="10">
    <source>
        <dbReference type="Proteomes" id="UP000781958"/>
    </source>
</evidence>
<dbReference type="InterPro" id="IPR055210">
    <property type="entry name" value="CtpA/B_N"/>
</dbReference>
<dbReference type="Gene3D" id="3.30.750.44">
    <property type="match status" value="1"/>
</dbReference>
<evidence type="ECO:0000256" key="6">
    <source>
        <dbReference type="SAM" id="MobiDB-lite"/>
    </source>
</evidence>
<feature type="domain" description="PDZ" evidence="8">
    <location>
        <begin position="87"/>
        <end position="155"/>
    </location>
</feature>
<dbReference type="InterPro" id="IPR041489">
    <property type="entry name" value="PDZ_6"/>
</dbReference>
<proteinExistence type="inferred from homology"/>
<dbReference type="GO" id="GO:0004252">
    <property type="term" value="F:serine-type endopeptidase activity"/>
    <property type="evidence" value="ECO:0007669"/>
    <property type="project" value="UniProtKB-EC"/>
</dbReference>
<dbReference type="InterPro" id="IPR005151">
    <property type="entry name" value="Tail-specific_protease"/>
</dbReference>
<reference evidence="9 10" key="1">
    <citation type="submission" date="2021-03" db="EMBL/GenBank/DDBJ databases">
        <title>Genomic Encyclopedia of Type Strains, Phase III (KMG-III): the genomes of soil and plant-associated and newly described type strains.</title>
        <authorList>
            <person name="Whitman W."/>
        </authorList>
    </citation>
    <scope>NUCLEOTIDE SEQUENCE [LARGE SCALE GENOMIC DNA]</scope>
    <source>
        <strain evidence="9 10">IMMIB AFH-6</strain>
    </source>
</reference>
<accession>A0ABS4SRN4</accession>
<dbReference type="EC" id="3.4.21.102" evidence="9"/>
<dbReference type="Pfam" id="PF03572">
    <property type="entry name" value="Peptidase_S41"/>
    <property type="match status" value="1"/>
</dbReference>
<comment type="similarity">
    <text evidence="1 5">Belongs to the peptidase S41A family.</text>
</comment>
<feature type="region of interest" description="Disordered" evidence="6">
    <location>
        <begin position="362"/>
        <end position="452"/>
    </location>
</feature>
<keyword evidence="2 5" id="KW-0645">Protease</keyword>
<feature type="signal peptide" evidence="7">
    <location>
        <begin position="1"/>
        <end position="25"/>
    </location>
</feature>
<keyword evidence="7" id="KW-0732">Signal</keyword>
<dbReference type="GO" id="GO:0006508">
    <property type="term" value="P:proteolysis"/>
    <property type="evidence" value="ECO:0007669"/>
    <property type="project" value="UniProtKB-KW"/>
</dbReference>
<keyword evidence="10" id="KW-1185">Reference proteome</keyword>
<dbReference type="Pfam" id="PF17820">
    <property type="entry name" value="PDZ_6"/>
    <property type="match status" value="1"/>
</dbReference>
<feature type="chain" id="PRO_5045284753" evidence="7">
    <location>
        <begin position="26"/>
        <end position="478"/>
    </location>
</feature>
<dbReference type="SMART" id="SM00228">
    <property type="entry name" value="PDZ"/>
    <property type="match status" value="1"/>
</dbReference>
<evidence type="ECO:0000256" key="1">
    <source>
        <dbReference type="ARBA" id="ARBA00009179"/>
    </source>
</evidence>
<dbReference type="SMART" id="SM00245">
    <property type="entry name" value="TSPc"/>
    <property type="match status" value="1"/>
</dbReference>
<dbReference type="Gene3D" id="3.90.226.10">
    <property type="entry name" value="2-enoyl-CoA Hydratase, Chain A, domain 1"/>
    <property type="match status" value="1"/>
</dbReference>
<dbReference type="Proteomes" id="UP000781958">
    <property type="component" value="Unassembled WGS sequence"/>
</dbReference>
<dbReference type="InterPro" id="IPR004447">
    <property type="entry name" value="Peptidase_S41A"/>
</dbReference>
<dbReference type="InterPro" id="IPR029045">
    <property type="entry name" value="ClpP/crotonase-like_dom_sf"/>
</dbReference>
<evidence type="ECO:0000256" key="3">
    <source>
        <dbReference type="ARBA" id="ARBA00022801"/>
    </source>
</evidence>
<evidence type="ECO:0000256" key="4">
    <source>
        <dbReference type="ARBA" id="ARBA00022825"/>
    </source>
</evidence>
<dbReference type="SUPFAM" id="SSF50156">
    <property type="entry name" value="PDZ domain-like"/>
    <property type="match status" value="1"/>
</dbReference>
<gene>
    <name evidence="9" type="ORF">J2851_005029</name>
</gene>
<dbReference type="Pfam" id="PF22694">
    <property type="entry name" value="CtpB_N-like"/>
    <property type="match status" value="1"/>
</dbReference>
<evidence type="ECO:0000256" key="5">
    <source>
        <dbReference type="RuleBase" id="RU004404"/>
    </source>
</evidence>
<dbReference type="CDD" id="cd06782">
    <property type="entry name" value="cpPDZ_CPP-like"/>
    <property type="match status" value="1"/>
</dbReference>
<dbReference type="EMBL" id="JAGINP010000020">
    <property type="protein sequence ID" value="MBP2295226.1"/>
    <property type="molecule type" value="Genomic_DNA"/>
</dbReference>
<comment type="caution">
    <text evidence="9">The sequence shown here is derived from an EMBL/GenBank/DDBJ whole genome shotgun (WGS) entry which is preliminary data.</text>
</comment>
<dbReference type="NCBIfam" id="TIGR00225">
    <property type="entry name" value="prc"/>
    <property type="match status" value="1"/>
</dbReference>
<dbReference type="InterPro" id="IPR001478">
    <property type="entry name" value="PDZ"/>
</dbReference>
<feature type="compositionally biased region" description="Basic and acidic residues" evidence="6">
    <location>
        <begin position="362"/>
        <end position="384"/>
    </location>
</feature>
<sequence length="478" mass="50474">MRIVKRAATAAALVFLGAGVATVTAQVSNNSNTSETYRQLNLFGDVFERVRAEYVEQVTDEQLIESAINGMLTSLDPHSSYLNRKSFQDMQVQTRGEFGGLGIEVTMENGLIKVVSPIDDTPAFRAGLQPGDMIVQLNGEAVMGLSLNEAVEKMRGPVGSDIKVTVRRGEAGEPFEVTLTRAVIKVQSVRYRTEGDIGYIRVTSFNEQTQQGLERAITSIQQQLGDKLKGFVLDLRNNPGGLLDQAVSVSDTFLDKGEIVSTRGRKAEEGTRYNAKPGDMIKGIPLIVLVNGGSASASEIVAGALQDHKRALVLGTQSFGKGSVQTIIPLPGHGAMRLTTARYYTPSGRSIQALGITPDIEVHPAKVEDTDQGVARRRESDLRGALRNPDASSPGQPPKPATTQPAPGPGASNAPAPGGAPKPGAAPGSAANPPTAAPATGENGEPAAAAGQPPFDYQLARALDLLRGVALFQARNTH</sequence>
<evidence type="ECO:0000256" key="7">
    <source>
        <dbReference type="SAM" id="SignalP"/>
    </source>
</evidence>
<organism evidence="9 10">
    <name type="scientific">Azospirillum rugosum</name>
    <dbReference type="NCBI Taxonomy" id="416170"/>
    <lineage>
        <taxon>Bacteria</taxon>
        <taxon>Pseudomonadati</taxon>
        <taxon>Pseudomonadota</taxon>
        <taxon>Alphaproteobacteria</taxon>
        <taxon>Rhodospirillales</taxon>
        <taxon>Azospirillaceae</taxon>
        <taxon>Azospirillum</taxon>
    </lineage>
</organism>
<dbReference type="Gene3D" id="2.30.42.10">
    <property type="match status" value="1"/>
</dbReference>
<feature type="compositionally biased region" description="Low complexity" evidence="6">
    <location>
        <begin position="401"/>
        <end position="441"/>
    </location>
</feature>
<evidence type="ECO:0000256" key="2">
    <source>
        <dbReference type="ARBA" id="ARBA00022670"/>
    </source>
</evidence>
<evidence type="ECO:0000259" key="8">
    <source>
        <dbReference type="PROSITE" id="PS50106"/>
    </source>
</evidence>
<dbReference type="InterPro" id="IPR036034">
    <property type="entry name" value="PDZ_sf"/>
</dbReference>
<dbReference type="PANTHER" id="PTHR32060:SF30">
    <property type="entry name" value="CARBOXY-TERMINAL PROCESSING PROTEASE CTPA"/>
    <property type="match status" value="1"/>
</dbReference>
<keyword evidence="4 5" id="KW-0720">Serine protease</keyword>
<dbReference type="PANTHER" id="PTHR32060">
    <property type="entry name" value="TAIL-SPECIFIC PROTEASE"/>
    <property type="match status" value="1"/>
</dbReference>
<dbReference type="SUPFAM" id="SSF52096">
    <property type="entry name" value="ClpP/crotonase"/>
    <property type="match status" value="1"/>
</dbReference>
<keyword evidence="3 5" id="KW-0378">Hydrolase</keyword>